<comment type="similarity">
    <text evidence="1 3">Belongs to the DapA family.</text>
</comment>
<dbReference type="RefSeq" id="WP_092052785.1">
    <property type="nucleotide sequence ID" value="NZ_FOQD01000014.1"/>
</dbReference>
<gene>
    <name evidence="5" type="ORF">SAMN05421753_11414</name>
</gene>
<dbReference type="PANTHER" id="PTHR12128">
    <property type="entry name" value="DIHYDRODIPICOLINATE SYNTHASE"/>
    <property type="match status" value="1"/>
</dbReference>
<name>A0A1I3MIE4_9PLAN</name>
<dbReference type="Pfam" id="PF00701">
    <property type="entry name" value="DHDPS"/>
    <property type="match status" value="1"/>
</dbReference>
<dbReference type="CDD" id="cd00408">
    <property type="entry name" value="DHDPS-like"/>
    <property type="match status" value="1"/>
</dbReference>
<dbReference type="PANTHER" id="PTHR12128:SF66">
    <property type="entry name" value="4-HYDROXY-2-OXOGLUTARATE ALDOLASE, MITOCHONDRIAL"/>
    <property type="match status" value="1"/>
</dbReference>
<dbReference type="AlphaFoldDB" id="A0A1I3MIE4"/>
<evidence type="ECO:0000256" key="4">
    <source>
        <dbReference type="PIRSR" id="PIRSR001365-2"/>
    </source>
</evidence>
<keyword evidence="2 3" id="KW-0456">Lyase</keyword>
<evidence type="ECO:0000256" key="2">
    <source>
        <dbReference type="ARBA" id="ARBA00023239"/>
    </source>
</evidence>
<evidence type="ECO:0000256" key="1">
    <source>
        <dbReference type="ARBA" id="ARBA00007592"/>
    </source>
</evidence>
<sequence>MTAPLHGVLPILHTPFDDHDSIDRSALREEIDWVYYVGAQGVCSAMVSEILRLTEDERVLLTELMVQFSDGRGAVVASVGSESTKQAVEYARVAQSAGCTAIMAIPPISAALPEASLRSYFSTIADAVELPLIVQDASSYVGKAMSPAFLASLLDAYGPEKIQFKPEASPLGPNLSALRDATQGRAKIFDGSGGLLLVDAYRRGLTGTMPGCDVLDAVVVLWKALETNNESVIRQIAPLIGSVIALQLQAGLDGFLAIEKYLMVKRNLFATARRRAPTAWDLDRETAQEVDRLFADLNNALATLEPELASK</sequence>
<dbReference type="SUPFAM" id="SSF51569">
    <property type="entry name" value="Aldolase"/>
    <property type="match status" value="1"/>
</dbReference>
<organism evidence="5 6">
    <name type="scientific">Planctomicrobium piriforme</name>
    <dbReference type="NCBI Taxonomy" id="1576369"/>
    <lineage>
        <taxon>Bacteria</taxon>
        <taxon>Pseudomonadati</taxon>
        <taxon>Planctomycetota</taxon>
        <taxon>Planctomycetia</taxon>
        <taxon>Planctomycetales</taxon>
        <taxon>Planctomycetaceae</taxon>
        <taxon>Planctomicrobium</taxon>
    </lineage>
</organism>
<evidence type="ECO:0000313" key="5">
    <source>
        <dbReference type="EMBL" id="SFI96681.1"/>
    </source>
</evidence>
<dbReference type="SMART" id="SM01130">
    <property type="entry name" value="DHDPS"/>
    <property type="match status" value="1"/>
</dbReference>
<evidence type="ECO:0000256" key="3">
    <source>
        <dbReference type="PIRNR" id="PIRNR001365"/>
    </source>
</evidence>
<accession>A0A1I3MIE4</accession>
<keyword evidence="6" id="KW-1185">Reference proteome</keyword>
<reference evidence="6" key="1">
    <citation type="submission" date="2016-10" db="EMBL/GenBank/DDBJ databases">
        <authorList>
            <person name="Varghese N."/>
            <person name="Submissions S."/>
        </authorList>
    </citation>
    <scope>NUCLEOTIDE SEQUENCE [LARGE SCALE GENOMIC DNA]</scope>
    <source>
        <strain evidence="6">DSM 26348</strain>
    </source>
</reference>
<dbReference type="Gene3D" id="3.20.20.70">
    <property type="entry name" value="Aldolase class I"/>
    <property type="match status" value="1"/>
</dbReference>
<dbReference type="STRING" id="1576369.SAMN05421753_11414"/>
<dbReference type="InterPro" id="IPR002220">
    <property type="entry name" value="DapA-like"/>
</dbReference>
<evidence type="ECO:0000313" key="6">
    <source>
        <dbReference type="Proteomes" id="UP000199518"/>
    </source>
</evidence>
<dbReference type="OrthoDB" id="9771791at2"/>
<dbReference type="GO" id="GO:0008840">
    <property type="term" value="F:4-hydroxy-tetrahydrodipicolinate synthase activity"/>
    <property type="evidence" value="ECO:0007669"/>
    <property type="project" value="TreeGrafter"/>
</dbReference>
<dbReference type="EMBL" id="FOQD01000014">
    <property type="protein sequence ID" value="SFI96681.1"/>
    <property type="molecule type" value="Genomic_DNA"/>
</dbReference>
<dbReference type="PIRSF" id="PIRSF001365">
    <property type="entry name" value="DHDPS"/>
    <property type="match status" value="1"/>
</dbReference>
<feature type="binding site" evidence="4">
    <location>
        <position position="209"/>
    </location>
    <ligand>
        <name>pyruvate</name>
        <dbReference type="ChEBI" id="CHEBI:15361"/>
    </ligand>
</feature>
<dbReference type="InterPro" id="IPR013785">
    <property type="entry name" value="Aldolase_TIM"/>
</dbReference>
<proteinExistence type="inferred from homology"/>
<dbReference type="Proteomes" id="UP000199518">
    <property type="component" value="Unassembled WGS sequence"/>
</dbReference>
<protein>
    <submittedName>
        <fullName evidence="5">4-hydroxy-tetrahydrodipicolinate synthase</fullName>
    </submittedName>
</protein>